<keyword evidence="2" id="KW-0328">Glycosyltransferase</keyword>
<sequence>MTPHLSLVIPLYNEAGNILPLVEVCVDVLKSREGDFEIILANDGSTDATAEEIAAACSRWPQCRDLPLPHGGQAAALLAGLHAARGELLLTLDGDGQNDPRDFPELLDLVERGDLDVACGWRADRHDSLLRQAMSRLGNAVRRRFLADGVQDAGCQLRVMRREVRTALFPIELMQSFLPAIAVAAGFRVGERQVRHHPRRHGDSKYGFLRLWLKPALAMLRLRGELRRRFPR</sequence>
<keyword evidence="4" id="KW-0812">Transmembrane</keyword>
<dbReference type="OrthoDB" id="9807778at2"/>
<evidence type="ECO:0000256" key="7">
    <source>
        <dbReference type="ARBA" id="ARBA00023136"/>
    </source>
</evidence>
<reference evidence="9 10" key="1">
    <citation type="submission" date="2019-01" db="EMBL/GenBank/DDBJ databases">
        <title>Lacunisphaera sp. strain TWA-58.</title>
        <authorList>
            <person name="Chen W.-M."/>
        </authorList>
    </citation>
    <scope>NUCLEOTIDE SEQUENCE [LARGE SCALE GENOMIC DNA]</scope>
    <source>
        <strain evidence="9 10">TWA-58</strain>
    </source>
</reference>
<dbReference type="Proteomes" id="UP000290218">
    <property type="component" value="Unassembled WGS sequence"/>
</dbReference>
<keyword evidence="5" id="KW-0448">Lipopolysaccharide biosynthesis</keyword>
<comment type="caution">
    <text evidence="9">The sequence shown here is derived from an EMBL/GenBank/DDBJ whole genome shotgun (WGS) entry which is preliminary data.</text>
</comment>
<evidence type="ECO:0000256" key="2">
    <source>
        <dbReference type="ARBA" id="ARBA00022676"/>
    </source>
</evidence>
<dbReference type="EMBL" id="SDHX01000001">
    <property type="protein sequence ID" value="RXK56018.1"/>
    <property type="molecule type" value="Genomic_DNA"/>
</dbReference>
<keyword evidence="1" id="KW-1003">Cell membrane</keyword>
<evidence type="ECO:0000256" key="3">
    <source>
        <dbReference type="ARBA" id="ARBA00022679"/>
    </source>
</evidence>
<dbReference type="GO" id="GO:0009103">
    <property type="term" value="P:lipopolysaccharide biosynthetic process"/>
    <property type="evidence" value="ECO:0007669"/>
    <property type="project" value="UniProtKB-KW"/>
</dbReference>
<evidence type="ECO:0000256" key="1">
    <source>
        <dbReference type="ARBA" id="ARBA00022475"/>
    </source>
</evidence>
<dbReference type="GO" id="GO:0005886">
    <property type="term" value="C:plasma membrane"/>
    <property type="evidence" value="ECO:0007669"/>
    <property type="project" value="TreeGrafter"/>
</dbReference>
<name>A0A4Q1CAP6_9BACT</name>
<dbReference type="PANTHER" id="PTHR48090:SF3">
    <property type="entry name" value="UNDECAPRENYL-PHOSPHATE 4-DEOXY-4-FORMAMIDO-L-ARABINOSE TRANSFERASE"/>
    <property type="match status" value="1"/>
</dbReference>
<evidence type="ECO:0000256" key="6">
    <source>
        <dbReference type="ARBA" id="ARBA00022989"/>
    </source>
</evidence>
<keyword evidence="6" id="KW-1133">Transmembrane helix</keyword>
<dbReference type="Gene3D" id="3.90.550.10">
    <property type="entry name" value="Spore Coat Polysaccharide Biosynthesis Protein SpsA, Chain A"/>
    <property type="match status" value="1"/>
</dbReference>
<dbReference type="InterPro" id="IPR050256">
    <property type="entry name" value="Glycosyltransferase_2"/>
</dbReference>
<evidence type="ECO:0000256" key="5">
    <source>
        <dbReference type="ARBA" id="ARBA00022985"/>
    </source>
</evidence>
<evidence type="ECO:0000256" key="4">
    <source>
        <dbReference type="ARBA" id="ARBA00022692"/>
    </source>
</evidence>
<organism evidence="9 10">
    <name type="scientific">Oleiharenicola lentus</name>
    <dbReference type="NCBI Taxonomy" id="2508720"/>
    <lineage>
        <taxon>Bacteria</taxon>
        <taxon>Pseudomonadati</taxon>
        <taxon>Verrucomicrobiota</taxon>
        <taxon>Opitutia</taxon>
        <taxon>Opitutales</taxon>
        <taxon>Opitutaceae</taxon>
        <taxon>Oleiharenicola</taxon>
    </lineage>
</organism>
<keyword evidence="10" id="KW-1185">Reference proteome</keyword>
<keyword evidence="3 9" id="KW-0808">Transferase</keyword>
<feature type="domain" description="Glycosyltransferase 2-like" evidence="8">
    <location>
        <begin position="6"/>
        <end position="164"/>
    </location>
</feature>
<evidence type="ECO:0000313" key="10">
    <source>
        <dbReference type="Proteomes" id="UP000290218"/>
    </source>
</evidence>
<dbReference type="PANTHER" id="PTHR48090">
    <property type="entry name" value="UNDECAPRENYL-PHOSPHATE 4-DEOXY-4-FORMAMIDO-L-ARABINOSE TRANSFERASE-RELATED"/>
    <property type="match status" value="1"/>
</dbReference>
<proteinExistence type="predicted"/>
<keyword evidence="7" id="KW-0472">Membrane</keyword>
<protein>
    <submittedName>
        <fullName evidence="9">Glycosyltransferase family 2 protein</fullName>
    </submittedName>
</protein>
<dbReference type="AlphaFoldDB" id="A0A4Q1CAP6"/>
<dbReference type="GO" id="GO:0099621">
    <property type="term" value="F:undecaprenyl-phosphate 4-deoxy-4-formamido-L-arabinose transferase activity"/>
    <property type="evidence" value="ECO:0007669"/>
    <property type="project" value="TreeGrafter"/>
</dbReference>
<dbReference type="InterPro" id="IPR001173">
    <property type="entry name" value="Glyco_trans_2-like"/>
</dbReference>
<accession>A0A4Q1CAP6</accession>
<evidence type="ECO:0000259" key="8">
    <source>
        <dbReference type="Pfam" id="PF00535"/>
    </source>
</evidence>
<dbReference type="SUPFAM" id="SSF53448">
    <property type="entry name" value="Nucleotide-diphospho-sugar transferases"/>
    <property type="match status" value="1"/>
</dbReference>
<gene>
    <name evidence="9" type="ORF">ESB00_09105</name>
</gene>
<dbReference type="Pfam" id="PF00535">
    <property type="entry name" value="Glycos_transf_2"/>
    <property type="match status" value="1"/>
</dbReference>
<dbReference type="InterPro" id="IPR029044">
    <property type="entry name" value="Nucleotide-diphossugar_trans"/>
</dbReference>
<evidence type="ECO:0000313" key="9">
    <source>
        <dbReference type="EMBL" id="RXK56018.1"/>
    </source>
</evidence>
<dbReference type="CDD" id="cd04179">
    <property type="entry name" value="DPM_DPG-synthase_like"/>
    <property type="match status" value="1"/>
</dbReference>
<dbReference type="RefSeq" id="WP_129047385.1">
    <property type="nucleotide sequence ID" value="NZ_SDHX01000001.1"/>
</dbReference>